<keyword evidence="1" id="KW-0732">Signal</keyword>
<organism evidence="3 4">
    <name type="scientific">Aldrovandia affinis</name>
    <dbReference type="NCBI Taxonomy" id="143900"/>
    <lineage>
        <taxon>Eukaryota</taxon>
        <taxon>Metazoa</taxon>
        <taxon>Chordata</taxon>
        <taxon>Craniata</taxon>
        <taxon>Vertebrata</taxon>
        <taxon>Euteleostomi</taxon>
        <taxon>Actinopterygii</taxon>
        <taxon>Neopterygii</taxon>
        <taxon>Teleostei</taxon>
        <taxon>Notacanthiformes</taxon>
        <taxon>Halosauridae</taxon>
        <taxon>Aldrovandia</taxon>
    </lineage>
</organism>
<gene>
    <name evidence="3" type="ORF">AAFF_G00374690</name>
</gene>
<dbReference type="Proteomes" id="UP001221898">
    <property type="component" value="Unassembled WGS sequence"/>
</dbReference>
<keyword evidence="4" id="KW-1185">Reference proteome</keyword>
<feature type="signal peptide" evidence="1">
    <location>
        <begin position="1"/>
        <end position="33"/>
    </location>
</feature>
<dbReference type="AlphaFoldDB" id="A0AAD7SG66"/>
<evidence type="ECO:0000259" key="2">
    <source>
        <dbReference type="Pfam" id="PF25518"/>
    </source>
</evidence>
<evidence type="ECO:0000313" key="4">
    <source>
        <dbReference type="Proteomes" id="UP001221898"/>
    </source>
</evidence>
<evidence type="ECO:0000313" key="3">
    <source>
        <dbReference type="EMBL" id="KAJ8401888.1"/>
    </source>
</evidence>
<dbReference type="InterPro" id="IPR057909">
    <property type="entry name" value="NRG2_N"/>
</dbReference>
<dbReference type="EMBL" id="JAINUG010000067">
    <property type="protein sequence ID" value="KAJ8401888.1"/>
    <property type="molecule type" value="Genomic_DNA"/>
</dbReference>
<dbReference type="Pfam" id="PF25518">
    <property type="entry name" value="NRG2_N"/>
    <property type="match status" value="1"/>
</dbReference>
<proteinExistence type="predicted"/>
<accession>A0AAD7SG66</accession>
<evidence type="ECO:0000256" key="1">
    <source>
        <dbReference type="SAM" id="SignalP"/>
    </source>
</evidence>
<feature type="domain" description="Neuregulin 2 N-terminal" evidence="2">
    <location>
        <begin position="106"/>
        <end position="182"/>
    </location>
</feature>
<protein>
    <recommendedName>
        <fullName evidence="2">Neuregulin 2 N-terminal domain-containing protein</fullName>
    </recommendedName>
</protein>
<name>A0AAD7SG66_9TELE</name>
<sequence>MRSHLTSPQTSFTIPVICWIFASVAISLHGAPASNVTCYHSLAPVASVQELVHRSRVVVEGKLQHEGRANDINQEERDILLQERARAKLNESEGQKMDEQVKASEESLANRTSGLEPYQVRVKVHQVWEVKAGGLEKDTVVSLVWNLEENCSSLKTDRRYMFFMEPTNDSSVFNALYPPVETRRSVRKDVSKVLCQGCGNARLVC</sequence>
<feature type="chain" id="PRO_5042063241" description="Neuregulin 2 N-terminal domain-containing protein" evidence="1">
    <location>
        <begin position="34"/>
        <end position="205"/>
    </location>
</feature>
<reference evidence="3" key="1">
    <citation type="journal article" date="2023" name="Science">
        <title>Genome structures resolve the early diversification of teleost fishes.</title>
        <authorList>
            <person name="Parey E."/>
            <person name="Louis A."/>
            <person name="Montfort J."/>
            <person name="Bouchez O."/>
            <person name="Roques C."/>
            <person name="Iampietro C."/>
            <person name="Lluch J."/>
            <person name="Castinel A."/>
            <person name="Donnadieu C."/>
            <person name="Desvignes T."/>
            <person name="Floi Bucao C."/>
            <person name="Jouanno E."/>
            <person name="Wen M."/>
            <person name="Mejri S."/>
            <person name="Dirks R."/>
            <person name="Jansen H."/>
            <person name="Henkel C."/>
            <person name="Chen W.J."/>
            <person name="Zahm M."/>
            <person name="Cabau C."/>
            <person name="Klopp C."/>
            <person name="Thompson A.W."/>
            <person name="Robinson-Rechavi M."/>
            <person name="Braasch I."/>
            <person name="Lecointre G."/>
            <person name="Bobe J."/>
            <person name="Postlethwait J.H."/>
            <person name="Berthelot C."/>
            <person name="Roest Crollius H."/>
            <person name="Guiguen Y."/>
        </authorList>
    </citation>
    <scope>NUCLEOTIDE SEQUENCE</scope>
    <source>
        <strain evidence="3">NC1722</strain>
    </source>
</reference>
<comment type="caution">
    <text evidence="3">The sequence shown here is derived from an EMBL/GenBank/DDBJ whole genome shotgun (WGS) entry which is preliminary data.</text>
</comment>